<dbReference type="OMA" id="SAPDYQY"/>
<organism evidence="2 3">
    <name type="scientific">Tetranychus urticae</name>
    <name type="common">Two-spotted spider mite</name>
    <dbReference type="NCBI Taxonomy" id="32264"/>
    <lineage>
        <taxon>Eukaryota</taxon>
        <taxon>Metazoa</taxon>
        <taxon>Ecdysozoa</taxon>
        <taxon>Arthropoda</taxon>
        <taxon>Chelicerata</taxon>
        <taxon>Arachnida</taxon>
        <taxon>Acari</taxon>
        <taxon>Acariformes</taxon>
        <taxon>Trombidiformes</taxon>
        <taxon>Prostigmata</taxon>
        <taxon>Eleutherengona</taxon>
        <taxon>Raphignathae</taxon>
        <taxon>Tetranychoidea</taxon>
        <taxon>Tetranychidae</taxon>
        <taxon>Tetranychus</taxon>
    </lineage>
</organism>
<reference evidence="3" key="1">
    <citation type="submission" date="2011-08" db="EMBL/GenBank/DDBJ databases">
        <authorList>
            <person name="Rombauts S."/>
        </authorList>
    </citation>
    <scope>NUCLEOTIDE SEQUENCE</scope>
    <source>
        <strain evidence="3">London</strain>
    </source>
</reference>
<dbReference type="RefSeq" id="XP_025017750.1">
    <property type="nucleotide sequence ID" value="XM_025161982.1"/>
</dbReference>
<proteinExistence type="predicted"/>
<dbReference type="EMBL" id="CAEY01000585">
    <property type="status" value="NOT_ANNOTATED_CDS"/>
    <property type="molecule type" value="Genomic_DNA"/>
</dbReference>
<keyword evidence="3" id="KW-1185">Reference proteome</keyword>
<dbReference type="GeneID" id="107367484"/>
<accession>T1KUX8</accession>
<dbReference type="OrthoDB" id="6513552at2759"/>
<dbReference type="KEGG" id="tut:107367484"/>
<protein>
    <submittedName>
        <fullName evidence="2">Uncharacterized protein</fullName>
    </submittedName>
</protein>
<reference evidence="2" key="2">
    <citation type="submission" date="2015-06" db="UniProtKB">
        <authorList>
            <consortium name="EnsemblMetazoa"/>
        </authorList>
    </citation>
    <scope>IDENTIFICATION</scope>
</reference>
<dbReference type="EnsemblMetazoa" id="tetur22g01660.1">
    <property type="protein sequence ID" value="tetur22g01660.1"/>
    <property type="gene ID" value="tetur22g01660"/>
</dbReference>
<dbReference type="Proteomes" id="UP000015104">
    <property type="component" value="Unassembled WGS sequence"/>
</dbReference>
<dbReference type="AlphaFoldDB" id="T1KUX8"/>
<evidence type="ECO:0000313" key="2">
    <source>
        <dbReference type="EnsemblMetazoa" id="tetur22g01660.1"/>
    </source>
</evidence>
<keyword evidence="1" id="KW-1133">Transmembrane helix</keyword>
<evidence type="ECO:0000256" key="1">
    <source>
        <dbReference type="SAM" id="Phobius"/>
    </source>
</evidence>
<keyword evidence="1" id="KW-0812">Transmembrane</keyword>
<feature type="transmembrane region" description="Helical" evidence="1">
    <location>
        <begin position="6"/>
        <end position="26"/>
    </location>
</feature>
<sequence>MFSNGFIHFNVFLIITLTSVLSLPVMRMRLCIASNDPYRLQSQCVMCHNKRFVKTVRQCTGGTYLPANVSVEEGFCMIKQCRLQMPLVPPQPYNTLGNNINLNTVQTDNLYSGYESAPDYQYQLPKPIRVRPPAVLHIGKPVRPGLLTGRPLLFGKRSIDSRLHGNTQDTSRNITSKLLVHELMNS</sequence>
<dbReference type="HOGENOM" id="CLU_1456263_0_0_1"/>
<evidence type="ECO:0000313" key="3">
    <source>
        <dbReference type="Proteomes" id="UP000015104"/>
    </source>
</evidence>
<keyword evidence="1" id="KW-0472">Membrane</keyword>
<name>T1KUX8_TETUR</name>